<name>A0ABY9LWE4_9BURK</name>
<organism evidence="9 10">
    <name type="scientific">Achromobacter seleniivolatilans</name>
    <dbReference type="NCBI Taxonomy" id="3047478"/>
    <lineage>
        <taxon>Bacteria</taxon>
        <taxon>Pseudomonadati</taxon>
        <taxon>Pseudomonadota</taxon>
        <taxon>Betaproteobacteria</taxon>
        <taxon>Burkholderiales</taxon>
        <taxon>Alcaligenaceae</taxon>
        <taxon>Achromobacter</taxon>
    </lineage>
</organism>
<proteinExistence type="predicted"/>
<feature type="signal peptide" evidence="7">
    <location>
        <begin position="1"/>
        <end position="20"/>
    </location>
</feature>
<dbReference type="InterPro" id="IPR050597">
    <property type="entry name" value="Cytochrome_c_Oxidase_Subunit"/>
</dbReference>
<gene>
    <name evidence="9" type="ORF">RAS12_16865</name>
</gene>
<evidence type="ECO:0000313" key="9">
    <source>
        <dbReference type="EMBL" id="WMD18313.1"/>
    </source>
</evidence>
<dbReference type="SUPFAM" id="SSF46626">
    <property type="entry name" value="Cytochrome c"/>
    <property type="match status" value="1"/>
</dbReference>
<evidence type="ECO:0000256" key="2">
    <source>
        <dbReference type="ARBA" id="ARBA00022617"/>
    </source>
</evidence>
<accession>A0ABY9LWE4</accession>
<sequence length="103" mass="11106">MTRTFLVGVVMLFIALPAATQDLAKAREIYAVCSSCHGENGRATTVPQYPVIAGQNRAYLSNALKAYRDGKRQGTYASMMAAATRTLTDEEISALADYIAALK</sequence>
<dbReference type="PANTHER" id="PTHR33751:SF9">
    <property type="entry name" value="CYTOCHROME C4"/>
    <property type="match status" value="1"/>
</dbReference>
<feature type="domain" description="Cytochrome c" evidence="8">
    <location>
        <begin position="21"/>
        <end position="103"/>
    </location>
</feature>
<dbReference type="Proteomes" id="UP001234798">
    <property type="component" value="Chromosome"/>
</dbReference>
<keyword evidence="3 6" id="KW-0479">Metal-binding</keyword>
<evidence type="ECO:0000256" key="3">
    <source>
        <dbReference type="ARBA" id="ARBA00022723"/>
    </source>
</evidence>
<dbReference type="InterPro" id="IPR036909">
    <property type="entry name" value="Cyt_c-like_dom_sf"/>
</dbReference>
<keyword evidence="1" id="KW-0813">Transport</keyword>
<keyword evidence="7" id="KW-0732">Signal</keyword>
<protein>
    <submittedName>
        <fullName evidence="9">C-type cytochrome</fullName>
    </submittedName>
</protein>
<dbReference type="PANTHER" id="PTHR33751">
    <property type="entry name" value="CBB3-TYPE CYTOCHROME C OXIDASE SUBUNIT FIXP"/>
    <property type="match status" value="1"/>
</dbReference>
<keyword evidence="5 6" id="KW-0408">Iron</keyword>
<keyword evidence="10" id="KW-1185">Reference proteome</keyword>
<feature type="chain" id="PRO_5045976856" evidence="7">
    <location>
        <begin position="21"/>
        <end position="103"/>
    </location>
</feature>
<dbReference type="Gene3D" id="1.10.760.10">
    <property type="entry name" value="Cytochrome c-like domain"/>
    <property type="match status" value="1"/>
</dbReference>
<keyword evidence="4" id="KW-0249">Electron transport</keyword>
<dbReference type="Pfam" id="PF00034">
    <property type="entry name" value="Cytochrom_C"/>
    <property type="match status" value="1"/>
</dbReference>
<dbReference type="EMBL" id="CP132976">
    <property type="protein sequence ID" value="WMD18313.1"/>
    <property type="molecule type" value="Genomic_DNA"/>
</dbReference>
<evidence type="ECO:0000259" key="8">
    <source>
        <dbReference type="PROSITE" id="PS51007"/>
    </source>
</evidence>
<evidence type="ECO:0000256" key="1">
    <source>
        <dbReference type="ARBA" id="ARBA00022448"/>
    </source>
</evidence>
<dbReference type="RefSeq" id="WP_306937323.1">
    <property type="nucleotide sequence ID" value="NZ_CP132976.1"/>
</dbReference>
<evidence type="ECO:0000256" key="5">
    <source>
        <dbReference type="ARBA" id="ARBA00023004"/>
    </source>
</evidence>
<dbReference type="InterPro" id="IPR009056">
    <property type="entry name" value="Cyt_c-like_dom"/>
</dbReference>
<reference evidence="9 10" key="1">
    <citation type="submission" date="2023-08" db="EMBL/GenBank/DDBJ databases">
        <title>Achromobacter seleniivolatilans sp. nov., isolated from seleniferous soil.</title>
        <authorList>
            <person name="Zhang S."/>
            <person name="Li K."/>
            <person name="Peng J."/>
            <person name="Zhao Q."/>
            <person name="Wang H."/>
            <person name="Guo Y."/>
        </authorList>
    </citation>
    <scope>NUCLEOTIDE SEQUENCE [LARGE SCALE GENOMIC DNA]</scope>
    <source>
        <strain evidence="9 10">R39</strain>
    </source>
</reference>
<dbReference type="PROSITE" id="PS51007">
    <property type="entry name" value="CYTC"/>
    <property type="match status" value="1"/>
</dbReference>
<evidence type="ECO:0000256" key="6">
    <source>
        <dbReference type="PROSITE-ProRule" id="PRU00433"/>
    </source>
</evidence>
<evidence type="ECO:0000256" key="7">
    <source>
        <dbReference type="SAM" id="SignalP"/>
    </source>
</evidence>
<evidence type="ECO:0000313" key="10">
    <source>
        <dbReference type="Proteomes" id="UP001234798"/>
    </source>
</evidence>
<evidence type="ECO:0000256" key="4">
    <source>
        <dbReference type="ARBA" id="ARBA00022982"/>
    </source>
</evidence>
<keyword evidence="2 6" id="KW-0349">Heme</keyword>